<gene>
    <name evidence="3" type="ORF">FEV51_03990</name>
</gene>
<dbReference type="OrthoDB" id="9787760at2"/>
<keyword evidence="1" id="KW-0732">Signal</keyword>
<dbReference type="InterPro" id="IPR024983">
    <property type="entry name" value="CHAT_dom"/>
</dbReference>
<evidence type="ECO:0000256" key="1">
    <source>
        <dbReference type="SAM" id="SignalP"/>
    </source>
</evidence>
<organism evidence="3 4">
    <name type="scientific">Qipengyuania marisflavi</name>
    <dbReference type="NCBI Taxonomy" id="2486356"/>
    <lineage>
        <taxon>Bacteria</taxon>
        <taxon>Pseudomonadati</taxon>
        <taxon>Pseudomonadota</taxon>
        <taxon>Alphaproteobacteria</taxon>
        <taxon>Sphingomonadales</taxon>
        <taxon>Erythrobacteraceae</taxon>
        <taxon>Qipengyuania</taxon>
    </lineage>
</organism>
<evidence type="ECO:0000259" key="2">
    <source>
        <dbReference type="Pfam" id="PF12770"/>
    </source>
</evidence>
<comment type="caution">
    <text evidence="3">The sequence shown here is derived from an EMBL/GenBank/DDBJ whole genome shotgun (WGS) entry which is preliminary data.</text>
</comment>
<dbReference type="InterPro" id="IPR011990">
    <property type="entry name" value="TPR-like_helical_dom_sf"/>
</dbReference>
<feature type="signal peptide" evidence="1">
    <location>
        <begin position="1"/>
        <end position="23"/>
    </location>
</feature>
<dbReference type="EMBL" id="VCAO01000001">
    <property type="protein sequence ID" value="TMM50343.1"/>
    <property type="molecule type" value="Genomic_DNA"/>
</dbReference>
<proteinExistence type="predicted"/>
<dbReference type="RefSeq" id="WP_138616067.1">
    <property type="nucleotide sequence ID" value="NZ_VCAO01000001.1"/>
</dbReference>
<protein>
    <submittedName>
        <fullName evidence="3">CHAT domain-containing protein</fullName>
    </submittedName>
</protein>
<reference evidence="3 4" key="1">
    <citation type="submission" date="2019-05" db="EMBL/GenBank/DDBJ databases">
        <title>Erythrobacter marisflavi sp. nov., isolated from isolated from water of an estuary environment.</title>
        <authorList>
            <person name="Yoon J.-H."/>
        </authorList>
    </citation>
    <scope>NUCLEOTIDE SEQUENCE [LARGE SCALE GENOMIC DNA]</scope>
    <source>
        <strain evidence="3 4">KEM-5</strain>
    </source>
</reference>
<keyword evidence="4" id="KW-1185">Reference proteome</keyword>
<accession>A0A5S3PAE8</accession>
<dbReference type="SUPFAM" id="SSF48452">
    <property type="entry name" value="TPR-like"/>
    <property type="match status" value="1"/>
</dbReference>
<evidence type="ECO:0000313" key="3">
    <source>
        <dbReference type="EMBL" id="TMM50343.1"/>
    </source>
</evidence>
<name>A0A5S3PAE8_9SPHN</name>
<sequence length="1049" mass="112486">MIGFARVSAGLLAVIAAATAPLASGQERPVLLRDSFPIGAGGEILCQVQDRSISNPARLTMFDRAWAVVCRDSASPVATIYAFDRTRGAAVGADPVALIAPHRREPVSCTAAATASAAIAGAQARVCQVTGTELAWSLVQLDRGDTTYLAEGFAAYDSATMLALKSILANRIVEGEVTIATTSITDSLSFARIQAQTLEPGQALAEGYRRNLGGEYAEASAYFETLQDRLSGDEDSGVDAGEFLVNRALQKSNLGDFAEADRLFIEAAELTAQDPITARLQRNFEAIHFLNQNAPEAAVQRLDRKLAMTLPDAQALIERLEISIPISSRLNSAQGDGSLLGYVDELKLSEMERAQIIDAQALQLLGTALRLEGRNDEARTALLDAWSQAVAVRDGRVTSIARLRAQVLGELSAIAESRGDIGDATLYLRNAVDILEAQYPERKAQAGAKARLAALLLRSGGEDEANTIYHEVIARAVGRTNAATGFANQLAPYFQYLAERVESDPEAAADFFAATQVLVRPGVAETQAILARELSARSDEASRLFRQSNDLSRDIERRRIRAIALGKIEQTGDLKLVRANLADEIAVLESEQLQTQARLAQFPEYRVVAPRSLALEDFRKTLGPGEAYVRLAMVAGRPFVFFADSEGAKAYRLDLDEEELDLKVDLLRYSISAYEDGQYLTYPYDIEAARELYVSLFGPVADRLAKVQHLVFEPDGAMLRLPIDILVADDASVAKYQARSAVSGSDPYDFTGVNWLARDLRVSTAVSAQAFVDARASSPSAATREYLGFGDNTPVGSAPSPAIQAMLEGGAERCHWTAAEWNRPIDPAELNVARGIVGEGRSRIITGAEFTDQQIVAMDDIADYRVLHFATHGLVTPPAPPCPSRPALLTSFGGEGSDGLLSFREIFDLNLDADLVILSACDTAGKASIEATRDAGVGSGGGTALDGLVRSFIGAGGRSVMASHWPAPDEYDATQRLMNGMFRAGEAKPVGQALRESQFALMDQAITSHPFYWGGFAIIGDAERMLLAKSTATAAVEAAGTLALAQVGE</sequence>
<evidence type="ECO:0000313" key="4">
    <source>
        <dbReference type="Proteomes" id="UP000309668"/>
    </source>
</evidence>
<dbReference type="Proteomes" id="UP000309668">
    <property type="component" value="Unassembled WGS sequence"/>
</dbReference>
<dbReference type="Gene3D" id="1.25.40.10">
    <property type="entry name" value="Tetratricopeptide repeat domain"/>
    <property type="match status" value="1"/>
</dbReference>
<feature type="chain" id="PRO_5024380982" evidence="1">
    <location>
        <begin position="24"/>
        <end position="1049"/>
    </location>
</feature>
<dbReference type="Pfam" id="PF12770">
    <property type="entry name" value="CHAT"/>
    <property type="match status" value="1"/>
</dbReference>
<feature type="domain" description="CHAT" evidence="2">
    <location>
        <begin position="688"/>
        <end position="1021"/>
    </location>
</feature>
<dbReference type="AlphaFoldDB" id="A0A5S3PAE8"/>